<dbReference type="KEGG" id="dsf:UWK_00227"/>
<sequence>MKKTLFLTALLSFLFFPIQGQTEDSYKIVFETMDCSGNTGFATVGPDEIFKVGNGDCTNPEDPAKKLKQLLVHDGSGSYKVYTLSQEEARNVMLELKEYMKSRKGVLDRSDAVIISQ</sequence>
<feature type="chain" id="PRO_5004016084" evidence="1">
    <location>
        <begin position="21"/>
        <end position="117"/>
    </location>
</feature>
<evidence type="ECO:0000313" key="2">
    <source>
        <dbReference type="EMBL" id="AGF76812.1"/>
    </source>
</evidence>
<dbReference type="STRING" id="1167006.UWK_00227"/>
<proteinExistence type="predicted"/>
<dbReference type="EMBL" id="CP003985">
    <property type="protein sequence ID" value="AGF76812.1"/>
    <property type="molecule type" value="Genomic_DNA"/>
</dbReference>
<keyword evidence="3" id="KW-1185">Reference proteome</keyword>
<dbReference type="RefSeq" id="WP_015402511.1">
    <property type="nucleotide sequence ID" value="NC_020304.1"/>
</dbReference>
<dbReference type="Proteomes" id="UP000011721">
    <property type="component" value="Chromosome"/>
</dbReference>
<evidence type="ECO:0000256" key="1">
    <source>
        <dbReference type="SAM" id="SignalP"/>
    </source>
</evidence>
<reference evidence="3" key="1">
    <citation type="journal article" date="2013" name="Stand. Genomic Sci.">
        <title>Complete genome sequence of Desulfocapsa sulfexigens, a marine deltaproteobacterium specialized in disproportionating inorganic sulfur compounds.</title>
        <authorList>
            <person name="Finster K.W."/>
            <person name="Kjeldsen K.U."/>
            <person name="Kube M."/>
            <person name="Reinhardt R."/>
            <person name="Mussmann M."/>
            <person name="Amann R."/>
            <person name="Schreiber L."/>
        </authorList>
    </citation>
    <scope>NUCLEOTIDE SEQUENCE [LARGE SCALE GENOMIC DNA]</scope>
    <source>
        <strain evidence="3">DSM 10523 / SB164P1</strain>
    </source>
</reference>
<keyword evidence="1" id="KW-0732">Signal</keyword>
<evidence type="ECO:0000313" key="3">
    <source>
        <dbReference type="Proteomes" id="UP000011721"/>
    </source>
</evidence>
<organism evidence="2 3">
    <name type="scientific">Desulfocapsa sulfexigens (strain DSM 10523 / SB164P1)</name>
    <dbReference type="NCBI Taxonomy" id="1167006"/>
    <lineage>
        <taxon>Bacteria</taxon>
        <taxon>Pseudomonadati</taxon>
        <taxon>Thermodesulfobacteriota</taxon>
        <taxon>Desulfobulbia</taxon>
        <taxon>Desulfobulbales</taxon>
        <taxon>Desulfocapsaceae</taxon>
        <taxon>Desulfocapsa</taxon>
    </lineage>
</organism>
<name>M1P522_DESSD</name>
<dbReference type="AlphaFoldDB" id="M1P522"/>
<feature type="signal peptide" evidence="1">
    <location>
        <begin position="1"/>
        <end position="20"/>
    </location>
</feature>
<protein>
    <submittedName>
        <fullName evidence="2">Uncharacterized protein</fullName>
    </submittedName>
</protein>
<accession>M1P522</accession>
<dbReference type="HOGENOM" id="CLU_2081026_0_0_7"/>
<gene>
    <name evidence="2" type="ordered locus">UWK_00227</name>
</gene>